<sequence>MKTLKMITGIALMSIFSLTSCQSEVDDVQGDNPNTNTANSTTTTNLKRVSMYDGSSDDFIDGSSCSSIKFPFVAKVNGVTVNFISQLSYESAISILGEFNNDTDTVEIQFPVTIKMSDYTEVTVSSQSQYDAIVNSCSEVEDDGKDAISSLNISFPITILTYDASLEQTGSVVILTEQQLFNYMTNLSATGYYSIKYPITVTLADDSTMEVNSDSELKSSVNAALAIESSMEVAAENKAKLEAILVNGTFKVNSFINAGVDSANNYTNATIDFANDWKVKSMNALTTIASGTYSVTSETEVYLEFGFTGSTNFSLFNSEWKVSSFTSSTITLQSKTNSAITLVLKQI</sequence>
<protein>
    <recommendedName>
        <fullName evidence="4">DUF1735 domain-containing protein</fullName>
    </recommendedName>
</protein>
<evidence type="ECO:0000313" key="3">
    <source>
        <dbReference type="Proteomes" id="UP000661715"/>
    </source>
</evidence>
<keyword evidence="3" id="KW-1185">Reference proteome</keyword>
<evidence type="ECO:0008006" key="4">
    <source>
        <dbReference type="Google" id="ProtNLM"/>
    </source>
</evidence>
<accession>A0ABR7USQ2</accession>
<evidence type="ECO:0000256" key="1">
    <source>
        <dbReference type="SAM" id="SignalP"/>
    </source>
</evidence>
<dbReference type="Proteomes" id="UP000661715">
    <property type="component" value="Unassembled WGS sequence"/>
</dbReference>
<organism evidence="2 3">
    <name type="scientific">Flavobacterium pokkalii</name>
    <dbReference type="NCBI Taxonomy" id="1940408"/>
    <lineage>
        <taxon>Bacteria</taxon>
        <taxon>Pseudomonadati</taxon>
        <taxon>Bacteroidota</taxon>
        <taxon>Flavobacteriia</taxon>
        <taxon>Flavobacteriales</taxon>
        <taxon>Flavobacteriaceae</taxon>
        <taxon>Flavobacterium</taxon>
    </lineage>
</organism>
<evidence type="ECO:0000313" key="2">
    <source>
        <dbReference type="EMBL" id="MBD0725048.1"/>
    </source>
</evidence>
<feature type="signal peptide" evidence="1">
    <location>
        <begin position="1"/>
        <end position="23"/>
    </location>
</feature>
<reference evidence="2 3" key="1">
    <citation type="journal article" date="2020" name="Microbiol. Res.">
        <title>Flavobacterium pokkalii sp. nov., a novel plant growth promoting native rhizobacteria isolated from pokkali rice grown in coastal saline affected agricultural regions of southern India, Kerala.</title>
        <authorList>
            <person name="Menon R.R."/>
            <person name="Kumari S."/>
            <person name="Viver T."/>
            <person name="Rameshkumar N."/>
        </authorList>
    </citation>
    <scope>NUCLEOTIDE SEQUENCE [LARGE SCALE GENOMIC DNA]</scope>
    <source>
        <strain evidence="2 3">L1I52</strain>
    </source>
</reference>
<proteinExistence type="predicted"/>
<gene>
    <name evidence="2" type="ORF">B6A10_07650</name>
</gene>
<keyword evidence="1" id="KW-0732">Signal</keyword>
<dbReference type="EMBL" id="NASZ01000009">
    <property type="protein sequence ID" value="MBD0725048.1"/>
    <property type="molecule type" value="Genomic_DNA"/>
</dbReference>
<feature type="chain" id="PRO_5045714983" description="DUF1735 domain-containing protein" evidence="1">
    <location>
        <begin position="24"/>
        <end position="347"/>
    </location>
</feature>
<name>A0ABR7USQ2_9FLAO</name>
<dbReference type="RefSeq" id="WP_188220397.1">
    <property type="nucleotide sequence ID" value="NZ_NASZ01000009.1"/>
</dbReference>
<comment type="caution">
    <text evidence="2">The sequence shown here is derived from an EMBL/GenBank/DDBJ whole genome shotgun (WGS) entry which is preliminary data.</text>
</comment>
<dbReference type="PROSITE" id="PS51257">
    <property type="entry name" value="PROKAR_LIPOPROTEIN"/>
    <property type="match status" value="1"/>
</dbReference>